<name>A0A0H5NH98_NOCFR</name>
<feature type="transmembrane region" description="Helical" evidence="1">
    <location>
        <begin position="20"/>
        <end position="42"/>
    </location>
</feature>
<evidence type="ECO:0000313" key="3">
    <source>
        <dbReference type="EMBL" id="CRY74624.1"/>
    </source>
</evidence>
<feature type="transmembrane region" description="Helical" evidence="1">
    <location>
        <begin position="111"/>
        <end position="130"/>
    </location>
</feature>
<dbReference type="InterPro" id="IPR055568">
    <property type="entry name" value="DUF7144"/>
</dbReference>
<evidence type="ECO:0000256" key="1">
    <source>
        <dbReference type="SAM" id="Phobius"/>
    </source>
</evidence>
<keyword evidence="1" id="KW-0472">Membrane</keyword>
<reference evidence="4" key="1">
    <citation type="submission" date="2015-03" db="EMBL/GenBank/DDBJ databases">
        <authorList>
            <consortium name="Pathogen Informatics"/>
        </authorList>
    </citation>
    <scope>NUCLEOTIDE SEQUENCE [LARGE SCALE GENOMIC DNA]</scope>
    <source>
        <strain evidence="4">NCTC11134</strain>
    </source>
</reference>
<protein>
    <recommendedName>
        <fullName evidence="2">DUF7144 domain-containing protein</fullName>
    </recommendedName>
</protein>
<feature type="transmembrane region" description="Helical" evidence="1">
    <location>
        <begin position="62"/>
        <end position="82"/>
    </location>
</feature>
<dbReference type="EMBL" id="LN868938">
    <property type="protein sequence ID" value="CRY74624.1"/>
    <property type="molecule type" value="Genomic_DNA"/>
</dbReference>
<feature type="transmembrane region" description="Helical" evidence="1">
    <location>
        <begin position="89"/>
        <end position="105"/>
    </location>
</feature>
<evidence type="ECO:0000259" key="2">
    <source>
        <dbReference type="Pfam" id="PF23636"/>
    </source>
</evidence>
<accession>A0A0H5NH98</accession>
<dbReference type="Proteomes" id="UP000057820">
    <property type="component" value="Chromosome 1"/>
</dbReference>
<dbReference type="Pfam" id="PF23636">
    <property type="entry name" value="DUF7144"/>
    <property type="match status" value="1"/>
</dbReference>
<keyword evidence="1" id="KW-1133">Transmembrane helix</keyword>
<dbReference type="RefSeq" id="WP_060593275.1">
    <property type="nucleotide sequence ID" value="NZ_CP031418.1"/>
</dbReference>
<keyword evidence="1" id="KW-0812">Transmembrane</keyword>
<feature type="domain" description="DUF7144" evidence="2">
    <location>
        <begin position="19"/>
        <end position="131"/>
    </location>
</feature>
<evidence type="ECO:0000313" key="4">
    <source>
        <dbReference type="Proteomes" id="UP000057820"/>
    </source>
</evidence>
<proteinExistence type="predicted"/>
<dbReference type="KEGG" id="nfr:ERS450000_00790"/>
<organism evidence="3 4">
    <name type="scientific">Nocardia farcinica</name>
    <dbReference type="NCBI Taxonomy" id="37329"/>
    <lineage>
        <taxon>Bacteria</taxon>
        <taxon>Bacillati</taxon>
        <taxon>Actinomycetota</taxon>
        <taxon>Actinomycetes</taxon>
        <taxon>Mycobacteriales</taxon>
        <taxon>Nocardiaceae</taxon>
        <taxon>Nocardia</taxon>
    </lineage>
</organism>
<dbReference type="AlphaFoldDB" id="A0A0H5NH98"/>
<sequence length="135" mass="14616">MARVREPDPVGQSIAAITTIAAAVLLLTVAVLSILEGVAAVAGDEIFTIVPRYTYDLDVATWGWVHIVLGVLLAVVGIALMAGTTWARVTAAVFAALSILANFLWLPYYPWWSIVIIVLNVLVIWAVTTWQPDLM</sequence>
<gene>
    <name evidence="3" type="ORF">ERS450000_00790</name>
</gene>